<protein>
    <submittedName>
        <fullName evidence="1">Uncharacterized protein</fullName>
    </submittedName>
</protein>
<evidence type="ECO:0000313" key="1">
    <source>
        <dbReference type="EMBL" id="WLJ25844.1"/>
    </source>
</evidence>
<accession>A0AA49X3H9</accession>
<proteinExistence type="predicted"/>
<sequence length="45" mass="5278">MIYGNATDFYGNAMAMLQKFIASKVKKRKDIYLKLLHYYNSLLDS</sequence>
<organism evidence="1">
    <name type="scientific">Firmicutes phage HS10</name>
    <dbReference type="NCBI Taxonomy" id="3056392"/>
    <lineage>
        <taxon>Viruses</taxon>
    </lineage>
</organism>
<reference evidence="1" key="1">
    <citation type="submission" date="2023-04" db="EMBL/GenBank/DDBJ databases">
        <title>The human skin virome in hidradenitis suppurativa patients.</title>
        <authorList>
            <person name="Jansen D."/>
        </authorList>
    </citation>
    <scope>NUCLEOTIDE SEQUENCE</scope>
    <source>
        <strain evidence="1">VC3_JansenPhageG</strain>
    </source>
</reference>
<name>A0AA49X3H9_9VIRU</name>
<dbReference type="EMBL" id="OQ890317">
    <property type="protein sequence ID" value="WLJ25844.1"/>
    <property type="molecule type" value="Genomic_DNA"/>
</dbReference>